<reference evidence="2" key="1">
    <citation type="submission" date="2022-02" db="EMBL/GenBank/DDBJ databases">
        <title>Atlantic sturgeon de novo genome assembly.</title>
        <authorList>
            <person name="Stock M."/>
            <person name="Klopp C."/>
            <person name="Guiguen Y."/>
            <person name="Cabau C."/>
            <person name="Parinello H."/>
            <person name="Santidrian Yebra-Pimentel E."/>
            <person name="Kuhl H."/>
            <person name="Dirks R.P."/>
            <person name="Guessner J."/>
            <person name="Wuertz S."/>
            <person name="Du K."/>
            <person name="Schartl M."/>
        </authorList>
    </citation>
    <scope>NUCLEOTIDE SEQUENCE</scope>
    <source>
        <strain evidence="2">STURGEONOMICS-FGT-2020</strain>
        <tissue evidence="2">Whole blood</tissue>
    </source>
</reference>
<sequence>MARCMSSDTIDYSHHKRGSESAGGGGVKRSTVRDQGSHFAAEKQVQDPGPRKQMGTLGQERKLERRFGRRKDCYAVLTHYNKESNPTLSLLFEHQPGS</sequence>
<evidence type="ECO:0000313" key="3">
    <source>
        <dbReference type="Proteomes" id="UP001230051"/>
    </source>
</evidence>
<proteinExistence type="predicted"/>
<name>A0AAD8G2V5_ACIOX</name>
<feature type="region of interest" description="Disordered" evidence="1">
    <location>
        <begin position="1"/>
        <end position="64"/>
    </location>
</feature>
<dbReference type="AlphaFoldDB" id="A0AAD8G2V5"/>
<protein>
    <submittedName>
        <fullName evidence="2">Uncharacterized protein</fullName>
    </submittedName>
</protein>
<evidence type="ECO:0000256" key="1">
    <source>
        <dbReference type="SAM" id="MobiDB-lite"/>
    </source>
</evidence>
<comment type="caution">
    <text evidence="2">The sequence shown here is derived from an EMBL/GenBank/DDBJ whole genome shotgun (WGS) entry which is preliminary data.</text>
</comment>
<feature type="compositionally biased region" description="Basic and acidic residues" evidence="1">
    <location>
        <begin position="31"/>
        <end position="45"/>
    </location>
</feature>
<dbReference type="EMBL" id="JAGXEW010000019">
    <property type="protein sequence ID" value="KAK1161027.1"/>
    <property type="molecule type" value="Genomic_DNA"/>
</dbReference>
<keyword evidence="3" id="KW-1185">Reference proteome</keyword>
<organism evidence="2 3">
    <name type="scientific">Acipenser oxyrinchus oxyrinchus</name>
    <dbReference type="NCBI Taxonomy" id="40147"/>
    <lineage>
        <taxon>Eukaryota</taxon>
        <taxon>Metazoa</taxon>
        <taxon>Chordata</taxon>
        <taxon>Craniata</taxon>
        <taxon>Vertebrata</taxon>
        <taxon>Euteleostomi</taxon>
        <taxon>Actinopterygii</taxon>
        <taxon>Chondrostei</taxon>
        <taxon>Acipenseriformes</taxon>
        <taxon>Acipenseridae</taxon>
        <taxon>Acipenser</taxon>
    </lineage>
</organism>
<evidence type="ECO:0000313" key="2">
    <source>
        <dbReference type="EMBL" id="KAK1161027.1"/>
    </source>
</evidence>
<dbReference type="Proteomes" id="UP001230051">
    <property type="component" value="Unassembled WGS sequence"/>
</dbReference>
<accession>A0AAD8G2V5</accession>
<feature type="compositionally biased region" description="Polar residues" evidence="1">
    <location>
        <begin position="1"/>
        <end position="10"/>
    </location>
</feature>
<gene>
    <name evidence="2" type="ORF">AOXY_G19900</name>
</gene>